<proteinExistence type="predicted"/>
<keyword evidence="3" id="KW-1185">Reference proteome</keyword>
<keyword evidence="1" id="KW-0732">Signal</keyword>
<gene>
    <name evidence="2" type="ORF">Mal4_00370</name>
</gene>
<protein>
    <submittedName>
        <fullName evidence="2">Uncharacterized protein</fullName>
    </submittedName>
</protein>
<evidence type="ECO:0000313" key="3">
    <source>
        <dbReference type="Proteomes" id="UP000320496"/>
    </source>
</evidence>
<dbReference type="EMBL" id="CP036275">
    <property type="protein sequence ID" value="QDU35755.1"/>
    <property type="molecule type" value="Genomic_DNA"/>
</dbReference>
<dbReference type="KEGG" id="mri:Mal4_00370"/>
<feature type="chain" id="PRO_5021785168" evidence="1">
    <location>
        <begin position="22"/>
        <end position="167"/>
    </location>
</feature>
<accession>A0A517YZW1</accession>
<evidence type="ECO:0000256" key="1">
    <source>
        <dbReference type="SAM" id="SignalP"/>
    </source>
</evidence>
<organism evidence="2 3">
    <name type="scientific">Maioricimonas rarisocia</name>
    <dbReference type="NCBI Taxonomy" id="2528026"/>
    <lineage>
        <taxon>Bacteria</taxon>
        <taxon>Pseudomonadati</taxon>
        <taxon>Planctomycetota</taxon>
        <taxon>Planctomycetia</taxon>
        <taxon>Planctomycetales</taxon>
        <taxon>Planctomycetaceae</taxon>
        <taxon>Maioricimonas</taxon>
    </lineage>
</organism>
<evidence type="ECO:0000313" key="2">
    <source>
        <dbReference type="EMBL" id="QDU35755.1"/>
    </source>
</evidence>
<dbReference type="Proteomes" id="UP000320496">
    <property type="component" value="Chromosome"/>
</dbReference>
<dbReference type="AlphaFoldDB" id="A0A517YZW1"/>
<dbReference type="RefSeq" id="WP_145366459.1">
    <property type="nucleotide sequence ID" value="NZ_CP036275.1"/>
</dbReference>
<reference evidence="2 3" key="1">
    <citation type="submission" date="2019-02" db="EMBL/GenBank/DDBJ databases">
        <title>Deep-cultivation of Planctomycetes and their phenomic and genomic characterization uncovers novel biology.</title>
        <authorList>
            <person name="Wiegand S."/>
            <person name="Jogler M."/>
            <person name="Boedeker C."/>
            <person name="Pinto D."/>
            <person name="Vollmers J."/>
            <person name="Rivas-Marin E."/>
            <person name="Kohn T."/>
            <person name="Peeters S.H."/>
            <person name="Heuer A."/>
            <person name="Rast P."/>
            <person name="Oberbeckmann S."/>
            <person name="Bunk B."/>
            <person name="Jeske O."/>
            <person name="Meyerdierks A."/>
            <person name="Storesund J.E."/>
            <person name="Kallscheuer N."/>
            <person name="Luecker S."/>
            <person name="Lage O.M."/>
            <person name="Pohl T."/>
            <person name="Merkel B.J."/>
            <person name="Hornburger P."/>
            <person name="Mueller R.-W."/>
            <person name="Bruemmer F."/>
            <person name="Labrenz M."/>
            <person name="Spormann A.M."/>
            <person name="Op den Camp H."/>
            <person name="Overmann J."/>
            <person name="Amann R."/>
            <person name="Jetten M.S.M."/>
            <person name="Mascher T."/>
            <person name="Medema M.H."/>
            <person name="Devos D.P."/>
            <person name="Kaster A.-K."/>
            <person name="Ovreas L."/>
            <person name="Rohde M."/>
            <person name="Galperin M.Y."/>
            <person name="Jogler C."/>
        </authorList>
    </citation>
    <scope>NUCLEOTIDE SEQUENCE [LARGE SCALE GENOMIC DNA]</scope>
    <source>
        <strain evidence="2 3">Mal4</strain>
    </source>
</reference>
<feature type="signal peptide" evidence="1">
    <location>
        <begin position="1"/>
        <end position="21"/>
    </location>
</feature>
<sequence length="167" mass="18653" precursor="true">MPAPACLLVAAATLLAAHLSAAPPVDADPVDSDTGRRTLVIGNRDEPTETQLLILAKSFCVEMRRHHNEGTSRKFRRQYFDPRYLAEHGLKPDELPVEMAAVGPIFNLQVADDRHTIVCHVGTGENQREVLVLRVTEHEGSVYLQPLRPPHAQTGRITPWILRMKLQ</sequence>
<dbReference type="OrthoDB" id="9967336at2"/>
<name>A0A517YZW1_9PLAN</name>